<dbReference type="Proteomes" id="UP000662747">
    <property type="component" value="Chromosome"/>
</dbReference>
<dbReference type="Pfam" id="PF00685">
    <property type="entry name" value="Sulfotransfer_1"/>
    <property type="match status" value="1"/>
</dbReference>
<proteinExistence type="inferred from homology"/>
<dbReference type="Gene3D" id="3.40.50.300">
    <property type="entry name" value="P-loop containing nucleotide triphosphate hydrolases"/>
    <property type="match status" value="1"/>
</dbReference>
<evidence type="ECO:0000256" key="2">
    <source>
        <dbReference type="ARBA" id="ARBA00022679"/>
    </source>
</evidence>
<gene>
    <name evidence="4" type="ORF">JY651_45240</name>
</gene>
<dbReference type="RefSeq" id="WP_206723836.1">
    <property type="nucleotide sequence ID" value="NZ_CP071090.1"/>
</dbReference>
<keyword evidence="2" id="KW-0808">Transferase</keyword>
<sequence length="279" mass="33139">MLLSVPVKMAGVVYNQGNRMREMLRFRLEFRPRPDDIYIATYPKSGTTWTQMLLVQLLSKGDAEFDHILQKSPYLEECIKNQRFAYLERLPSPRILKTHLPYGALRPAKDSRILFITRDAKDTFVSCYHHFELARRWRSPFDRFISEMVRGRGFFMSWYQYMREWMPHRSDSNVLWVRYEDMRKDLEGQARRIAAFLGIPVPEERMAAILEKCSFEYMRQHDHKFDFRTAIYEESPGTFIRQGGKGGPKQPLRAEDVAELEKNLAKLRGELHLKETEVY</sequence>
<evidence type="ECO:0000313" key="5">
    <source>
        <dbReference type="Proteomes" id="UP000662747"/>
    </source>
</evidence>
<protein>
    <submittedName>
        <fullName evidence="4">Sulfotransferase domain-containing protein</fullName>
    </submittedName>
</protein>
<accession>A0ABX7NTQ3</accession>
<organism evidence="4 5">
    <name type="scientific">Pyxidicoccus parkwayensis</name>
    <dbReference type="NCBI Taxonomy" id="2813578"/>
    <lineage>
        <taxon>Bacteria</taxon>
        <taxon>Pseudomonadati</taxon>
        <taxon>Myxococcota</taxon>
        <taxon>Myxococcia</taxon>
        <taxon>Myxococcales</taxon>
        <taxon>Cystobacterineae</taxon>
        <taxon>Myxococcaceae</taxon>
        <taxon>Pyxidicoccus</taxon>
    </lineage>
</organism>
<dbReference type="InterPro" id="IPR000863">
    <property type="entry name" value="Sulfotransferase_dom"/>
</dbReference>
<dbReference type="EMBL" id="CP071090">
    <property type="protein sequence ID" value="QSQ22259.1"/>
    <property type="molecule type" value="Genomic_DNA"/>
</dbReference>
<evidence type="ECO:0000256" key="1">
    <source>
        <dbReference type="ARBA" id="ARBA00005771"/>
    </source>
</evidence>
<comment type="similarity">
    <text evidence="1">Belongs to the sulfotransferase 1 family.</text>
</comment>
<reference evidence="4 5" key="1">
    <citation type="submission" date="2021-02" db="EMBL/GenBank/DDBJ databases">
        <title>De Novo genome assembly of isolated myxobacteria.</title>
        <authorList>
            <person name="Stevens D.C."/>
        </authorList>
    </citation>
    <scope>NUCLEOTIDE SEQUENCE [LARGE SCALE GENOMIC DNA]</scope>
    <source>
        <strain evidence="5">SCPEA02</strain>
    </source>
</reference>
<feature type="domain" description="Sulfotransferase" evidence="3">
    <location>
        <begin position="34"/>
        <end position="262"/>
    </location>
</feature>
<evidence type="ECO:0000259" key="3">
    <source>
        <dbReference type="Pfam" id="PF00685"/>
    </source>
</evidence>
<dbReference type="PANTHER" id="PTHR11783">
    <property type="entry name" value="SULFOTRANSFERASE SULT"/>
    <property type="match status" value="1"/>
</dbReference>
<dbReference type="InterPro" id="IPR027417">
    <property type="entry name" value="P-loop_NTPase"/>
</dbReference>
<evidence type="ECO:0000313" key="4">
    <source>
        <dbReference type="EMBL" id="QSQ22259.1"/>
    </source>
</evidence>
<dbReference type="SUPFAM" id="SSF52540">
    <property type="entry name" value="P-loop containing nucleoside triphosphate hydrolases"/>
    <property type="match status" value="1"/>
</dbReference>
<name>A0ABX7NTQ3_9BACT</name>
<keyword evidence="5" id="KW-1185">Reference proteome</keyword>